<dbReference type="EMBL" id="CAKXAJ010024922">
    <property type="protein sequence ID" value="CAH2232881.1"/>
    <property type="molecule type" value="Genomic_DNA"/>
</dbReference>
<gene>
    <name evidence="1" type="primary">jg1201</name>
    <name evidence="1" type="ORF">PAEG_LOCUS11054</name>
</gene>
<organism evidence="1 2">
    <name type="scientific">Pararge aegeria aegeria</name>
    <dbReference type="NCBI Taxonomy" id="348720"/>
    <lineage>
        <taxon>Eukaryota</taxon>
        <taxon>Metazoa</taxon>
        <taxon>Ecdysozoa</taxon>
        <taxon>Arthropoda</taxon>
        <taxon>Hexapoda</taxon>
        <taxon>Insecta</taxon>
        <taxon>Pterygota</taxon>
        <taxon>Neoptera</taxon>
        <taxon>Endopterygota</taxon>
        <taxon>Lepidoptera</taxon>
        <taxon>Glossata</taxon>
        <taxon>Ditrysia</taxon>
        <taxon>Papilionoidea</taxon>
        <taxon>Nymphalidae</taxon>
        <taxon>Satyrinae</taxon>
        <taxon>Satyrini</taxon>
        <taxon>Parargina</taxon>
        <taxon>Pararge</taxon>
    </lineage>
</organism>
<comment type="caution">
    <text evidence="1">The sequence shown here is derived from an EMBL/GenBank/DDBJ whole genome shotgun (WGS) entry which is preliminary data.</text>
</comment>
<name>A0A8S4RDA5_9NEOP</name>
<evidence type="ECO:0000313" key="2">
    <source>
        <dbReference type="Proteomes" id="UP000838756"/>
    </source>
</evidence>
<keyword evidence="2" id="KW-1185">Reference proteome</keyword>
<dbReference type="OrthoDB" id="5866020at2759"/>
<reference evidence="1" key="1">
    <citation type="submission" date="2022-03" db="EMBL/GenBank/DDBJ databases">
        <authorList>
            <person name="Lindestad O."/>
        </authorList>
    </citation>
    <scope>NUCLEOTIDE SEQUENCE</scope>
</reference>
<evidence type="ECO:0000313" key="1">
    <source>
        <dbReference type="EMBL" id="CAH2232881.1"/>
    </source>
</evidence>
<sequence>MAVVPTYDDKKLHYYKNLTNTTTTRRRTRVTDIAQRVAKLKWKCSGHIARRTDGRWGSKVLEWRPHTGKRCMQCWYAPNEVDRRHQASRWQPLDTNGPGPWILELSTKDLCPAVDFKVEVMTTTTSSTTTTTTSTTNTTNTISSSTATKLFMKPRGSI</sequence>
<dbReference type="AlphaFoldDB" id="A0A8S4RDA5"/>
<proteinExistence type="predicted"/>
<dbReference type="Proteomes" id="UP000838756">
    <property type="component" value="Unassembled WGS sequence"/>
</dbReference>
<accession>A0A8S4RDA5</accession>
<protein>
    <submittedName>
        <fullName evidence="1">Jg1201 protein</fullName>
    </submittedName>
</protein>